<name>A0A6F9XPJ1_9LACO</name>
<dbReference type="EMBL" id="BLAM01000215">
    <property type="protein sequence ID" value="GET07193.1"/>
    <property type="molecule type" value="Genomic_DNA"/>
</dbReference>
<sequence>MATSKKRTQISLNDEVYKILEGISKQMGISKSAVVAMLLVEKAKKNSSK</sequence>
<organism evidence="1">
    <name type="scientific">Ligilactobacillus agilis</name>
    <dbReference type="NCBI Taxonomy" id="1601"/>
    <lineage>
        <taxon>Bacteria</taxon>
        <taxon>Bacillati</taxon>
        <taxon>Bacillota</taxon>
        <taxon>Bacilli</taxon>
        <taxon>Lactobacillales</taxon>
        <taxon>Lactobacillaceae</taxon>
        <taxon>Ligilactobacillus</taxon>
    </lineage>
</organism>
<dbReference type="Proteomes" id="UP000494265">
    <property type="component" value="Unassembled WGS sequence"/>
</dbReference>
<protein>
    <submittedName>
        <fullName evidence="1">Uncharacterized protein</fullName>
    </submittedName>
</protein>
<proteinExistence type="predicted"/>
<dbReference type="GO" id="GO:0006355">
    <property type="term" value="P:regulation of DNA-templated transcription"/>
    <property type="evidence" value="ECO:0007669"/>
    <property type="project" value="InterPro"/>
</dbReference>
<dbReference type="SUPFAM" id="SSF47598">
    <property type="entry name" value="Ribbon-helix-helix"/>
    <property type="match status" value="1"/>
</dbReference>
<reference evidence="1" key="1">
    <citation type="submission" date="2019-10" db="EMBL/GenBank/DDBJ databases">
        <title>Lactobacillus agilis SY212 Whole Genome Sequencing Project.</title>
        <authorList>
            <person name="Suzuki S."/>
            <person name="Endo A."/>
            <person name="Maeno S."/>
            <person name="Shiwa Y."/>
            <person name="Matsutani M."/>
            <person name="Kajikawa A."/>
        </authorList>
    </citation>
    <scope>NUCLEOTIDE SEQUENCE</scope>
    <source>
        <strain evidence="1">SY212</strain>
    </source>
</reference>
<dbReference type="Gene3D" id="1.10.1220.10">
    <property type="entry name" value="Met repressor-like"/>
    <property type="match status" value="1"/>
</dbReference>
<dbReference type="RefSeq" id="WP_172585311.1">
    <property type="nucleotide sequence ID" value="NZ_BLAM01000215.1"/>
</dbReference>
<accession>A0A6F9XPJ1</accession>
<comment type="caution">
    <text evidence="1">The sequence shown here is derived from an EMBL/GenBank/DDBJ whole genome shotgun (WGS) entry which is preliminary data.</text>
</comment>
<evidence type="ECO:0000313" key="1">
    <source>
        <dbReference type="EMBL" id="GET07193.1"/>
    </source>
</evidence>
<dbReference type="InterPro" id="IPR013321">
    <property type="entry name" value="Arc_rbn_hlx_hlx"/>
</dbReference>
<dbReference type="AlphaFoldDB" id="A0A6F9XPJ1"/>
<dbReference type="InterPro" id="IPR010985">
    <property type="entry name" value="Ribbon_hlx_hlx"/>
</dbReference>
<gene>
    <name evidence="1" type="ORF">SY212_22230</name>
</gene>